<dbReference type="EMBL" id="AM233522">
    <property type="protein sequence ID" value="CAJ80725.1"/>
    <property type="molecule type" value="Genomic_DNA"/>
</dbReference>
<dbReference type="AlphaFoldDB" id="Q2A129"/>
<gene>
    <name evidence="3" type="primary">PFP1</name>
</gene>
<name>Q2A129_LEIME</name>
<feature type="domain" description="DJ-1/PfpI" evidence="2">
    <location>
        <begin position="1"/>
        <end position="115"/>
    </location>
</feature>
<reference evidence="3" key="2">
    <citation type="submission" date="2006-02" db="EMBL/GenBank/DDBJ databases">
        <authorList>
            <person name="Eschenlauer S.C."/>
        </authorList>
    </citation>
    <scope>NUCLEOTIDE SEQUENCE</scope>
    <source>
        <strain evidence="3">MNYC/BZ/62/M379</strain>
    </source>
</reference>
<dbReference type="Gene3D" id="3.40.50.880">
    <property type="match status" value="1"/>
</dbReference>
<evidence type="ECO:0000259" key="2">
    <source>
        <dbReference type="Pfam" id="PF01965"/>
    </source>
</evidence>
<sequence>MRGHSFTITKTFDEEDVTEYQGLYITGGRTPEYIRLNQKVLELTRHFCDNNLPIAAICHGIQVLFAAGVTESRTLTCYLAVLPDMIIAGGKYKEVLPTEMVKDGNLIMSPARPDHQGLVRGFYEMLGIMIIM</sequence>
<dbReference type="SUPFAM" id="SSF52317">
    <property type="entry name" value="Class I glutamine amidotransferase-like"/>
    <property type="match status" value="1"/>
</dbReference>
<dbReference type="InterPro" id="IPR029062">
    <property type="entry name" value="Class_I_gatase-like"/>
</dbReference>
<dbReference type="PANTHER" id="PTHR42733">
    <property type="entry name" value="DJ-1 PROTEIN"/>
    <property type="match status" value="1"/>
</dbReference>
<dbReference type="PROSITE" id="PS51273">
    <property type="entry name" value="GATASE_TYPE_1"/>
    <property type="match status" value="1"/>
</dbReference>
<protein>
    <submittedName>
        <fullName evidence="3">PFP1</fullName>
    </submittedName>
</protein>
<proteinExistence type="inferred from homology"/>
<accession>Q2A129</accession>
<dbReference type="InterPro" id="IPR006286">
    <property type="entry name" value="C56_PfpI-like"/>
</dbReference>
<evidence type="ECO:0000256" key="1">
    <source>
        <dbReference type="ARBA" id="ARBA00008542"/>
    </source>
</evidence>
<organism evidence="3">
    <name type="scientific">Leishmania mexicana</name>
    <dbReference type="NCBI Taxonomy" id="5665"/>
    <lineage>
        <taxon>Eukaryota</taxon>
        <taxon>Discoba</taxon>
        <taxon>Euglenozoa</taxon>
        <taxon>Kinetoplastea</taxon>
        <taxon>Metakinetoplastina</taxon>
        <taxon>Trypanosomatida</taxon>
        <taxon>Trypanosomatidae</taxon>
        <taxon>Leishmaniinae</taxon>
        <taxon>Leishmania</taxon>
    </lineage>
</organism>
<dbReference type="Pfam" id="PF01965">
    <property type="entry name" value="DJ-1_PfpI"/>
    <property type="match status" value="1"/>
</dbReference>
<dbReference type="PANTHER" id="PTHR42733:SF2">
    <property type="entry name" value="DJ-1_THIJ_PFPI FAMILY PROTEIN"/>
    <property type="match status" value="1"/>
</dbReference>
<evidence type="ECO:0000313" key="3">
    <source>
        <dbReference type="EMBL" id="CAJ80725.1"/>
    </source>
</evidence>
<reference evidence="3" key="1">
    <citation type="journal article" date="2006" name="FEMS Microbiol. Lett.">
        <title>PFPI-like genes are expressed in Leishmania major but are pseudogenes in other Leishmania species.</title>
        <authorList>
            <person name="Eschenlauer S.C."/>
            <person name="Coombs G.H."/>
            <person name="Mottram J.C."/>
        </authorList>
    </citation>
    <scope>NUCLEOTIDE SEQUENCE</scope>
    <source>
        <strain evidence="3">MNYC/BZ/62/M379</strain>
    </source>
</reference>
<comment type="similarity">
    <text evidence="1">Belongs to the peptidase C56 family.</text>
</comment>
<dbReference type="InterPro" id="IPR002818">
    <property type="entry name" value="DJ-1/PfpI"/>
</dbReference>